<sequence>MAALLLAQTMPMAAARGPSGAETLQAAIDADVDAAVARFELPGLAVGVVEDGEVVYVRTAGELRAGGGEPVTPATLFKIASNSKAMTTALLARLVDQGKLAWDDPVIKHLPDFRMHDPWVTREIQVRDLLIHNSGLGAGAGDLMLWPEPNLFTREDVIAGMAHLKPIYSFRSRYAYDNTLYIVAGEVAAAAAGAQSYEALLRSELFEPLGLERCRVGEWRRDEVGDMAQPHLRIDGRNVPVREDGEVVAAVPMAAAGGIRCSLDDMLRWITMWLQPERSGLVDGAPWLSREQREALWTAHTPMPLGRRLREWDGAHFHAYGYGWRLNDADGRLKVSHTGTLSGMYSAVTLLPELGVGFVVLMNGGGSNARSALVQALSKRFTAPEATDRTVDYYAGVIAAEAAADRKDGSTSAPDTSSRQAASIGGMKPWLGVYQDPWFGEASVCRRGDVVRFAAARSPMLSGTVMRVGERLLVDWDEVSVDAEAWLAFAEADTADKPPTLAMAKVDPQADFSYDYEDLAFVRVGDCP</sequence>
<evidence type="ECO:0000259" key="1">
    <source>
        <dbReference type="Pfam" id="PF00144"/>
    </source>
</evidence>
<name>A0ABT6JBY9_9GAMM</name>
<keyword evidence="3" id="KW-1185">Reference proteome</keyword>
<dbReference type="EC" id="3.1.1.103" evidence="2"/>
<dbReference type="InterPro" id="IPR050491">
    <property type="entry name" value="AmpC-like"/>
</dbReference>
<accession>A0ABT6JBY9</accession>
<proteinExistence type="predicted"/>
<evidence type="ECO:0000313" key="2">
    <source>
        <dbReference type="EMBL" id="MDH5824335.1"/>
    </source>
</evidence>
<gene>
    <name evidence="2" type="ORF">QFW77_15270</name>
</gene>
<feature type="domain" description="Beta-lactamase-related" evidence="1">
    <location>
        <begin position="29"/>
        <end position="370"/>
    </location>
</feature>
<dbReference type="RefSeq" id="WP_280575646.1">
    <property type="nucleotide sequence ID" value="NZ_JARXRM010000044.1"/>
</dbReference>
<reference evidence="2 3" key="1">
    <citation type="submission" date="2023-04" db="EMBL/GenBank/DDBJ databases">
        <title>Luteimonas endophyticus RD2P54.</title>
        <authorList>
            <person name="Sun J.-Q."/>
        </authorList>
    </citation>
    <scope>NUCLEOTIDE SEQUENCE [LARGE SCALE GENOMIC DNA]</scope>
    <source>
        <strain evidence="2 3">RD2P54</strain>
    </source>
</reference>
<comment type="caution">
    <text evidence="2">The sequence shown here is derived from an EMBL/GenBank/DDBJ whole genome shotgun (WGS) entry which is preliminary data.</text>
</comment>
<dbReference type="Proteomes" id="UP001156940">
    <property type="component" value="Unassembled WGS sequence"/>
</dbReference>
<evidence type="ECO:0000313" key="3">
    <source>
        <dbReference type="Proteomes" id="UP001156940"/>
    </source>
</evidence>
<dbReference type="Pfam" id="PF00144">
    <property type="entry name" value="Beta-lactamase"/>
    <property type="match status" value="1"/>
</dbReference>
<dbReference type="InterPro" id="IPR012338">
    <property type="entry name" value="Beta-lactam/transpept-like"/>
</dbReference>
<dbReference type="GO" id="GO:0016787">
    <property type="term" value="F:hydrolase activity"/>
    <property type="evidence" value="ECO:0007669"/>
    <property type="project" value="UniProtKB-KW"/>
</dbReference>
<organism evidence="2 3">
    <name type="scientific">Luteimonas endophytica</name>
    <dbReference type="NCBI Taxonomy" id="3042023"/>
    <lineage>
        <taxon>Bacteria</taxon>
        <taxon>Pseudomonadati</taxon>
        <taxon>Pseudomonadota</taxon>
        <taxon>Gammaproteobacteria</taxon>
        <taxon>Lysobacterales</taxon>
        <taxon>Lysobacteraceae</taxon>
        <taxon>Luteimonas</taxon>
    </lineage>
</organism>
<dbReference type="PANTHER" id="PTHR46825">
    <property type="entry name" value="D-ALANYL-D-ALANINE-CARBOXYPEPTIDASE/ENDOPEPTIDASE AMPH"/>
    <property type="match status" value="1"/>
</dbReference>
<keyword evidence="2" id="KW-0378">Hydrolase</keyword>
<dbReference type="Gene3D" id="3.40.710.10">
    <property type="entry name" value="DD-peptidase/beta-lactamase superfamily"/>
    <property type="match status" value="1"/>
</dbReference>
<dbReference type="SUPFAM" id="SSF56601">
    <property type="entry name" value="beta-lactamase/transpeptidase-like"/>
    <property type="match status" value="1"/>
</dbReference>
<protein>
    <submittedName>
        <fullName evidence="2">Serine hydrolase</fullName>
        <ecNumber evidence="2">3.1.1.103</ecNumber>
    </submittedName>
</protein>
<dbReference type="PANTHER" id="PTHR46825:SF15">
    <property type="entry name" value="BETA-LACTAMASE-RELATED DOMAIN-CONTAINING PROTEIN"/>
    <property type="match status" value="1"/>
</dbReference>
<dbReference type="EMBL" id="JARXRM010000044">
    <property type="protein sequence ID" value="MDH5824335.1"/>
    <property type="molecule type" value="Genomic_DNA"/>
</dbReference>
<dbReference type="InterPro" id="IPR001466">
    <property type="entry name" value="Beta-lactam-related"/>
</dbReference>